<protein>
    <submittedName>
        <fullName evidence="2">5-formyltetrahydrofolate cyclo-ligase</fullName>
        <ecNumber evidence="2">6.3.3.2</ecNumber>
    </submittedName>
</protein>
<dbReference type="PIRSF" id="PIRSF006806">
    <property type="entry name" value="FTHF_cligase"/>
    <property type="match status" value="1"/>
</dbReference>
<dbReference type="InterPro" id="IPR024185">
    <property type="entry name" value="FTHF_cligase-like_sf"/>
</dbReference>
<keyword evidence="2" id="KW-0436">Ligase</keyword>
<keyword evidence="1" id="KW-0547">Nucleotide-binding</keyword>
<dbReference type="RefSeq" id="WP_239122381.1">
    <property type="nucleotide sequence ID" value="NZ_BONT01000101.1"/>
</dbReference>
<organism evidence="2 3">
    <name type="scientific">Phytomonospora endophytica</name>
    <dbReference type="NCBI Taxonomy" id="714109"/>
    <lineage>
        <taxon>Bacteria</taxon>
        <taxon>Bacillati</taxon>
        <taxon>Actinomycetota</taxon>
        <taxon>Actinomycetes</taxon>
        <taxon>Micromonosporales</taxon>
        <taxon>Micromonosporaceae</taxon>
        <taxon>Phytomonospora</taxon>
    </lineage>
</organism>
<dbReference type="GO" id="GO:0005524">
    <property type="term" value="F:ATP binding"/>
    <property type="evidence" value="ECO:0007669"/>
    <property type="project" value="UniProtKB-KW"/>
</dbReference>
<feature type="binding site" evidence="1">
    <location>
        <position position="34"/>
    </location>
    <ligand>
        <name>substrate</name>
    </ligand>
</feature>
<gene>
    <name evidence="2" type="ORF">HNR73_007644</name>
</gene>
<dbReference type="InterPro" id="IPR002698">
    <property type="entry name" value="FTHF_cligase"/>
</dbReference>
<reference evidence="2 3" key="1">
    <citation type="submission" date="2020-08" db="EMBL/GenBank/DDBJ databases">
        <title>Genomic Encyclopedia of Type Strains, Phase IV (KMG-IV): sequencing the most valuable type-strain genomes for metagenomic binning, comparative biology and taxonomic classification.</title>
        <authorList>
            <person name="Goeker M."/>
        </authorList>
    </citation>
    <scope>NUCLEOTIDE SEQUENCE [LARGE SCALE GENOMIC DNA]</scope>
    <source>
        <strain evidence="2 3">YIM 65646</strain>
    </source>
</reference>
<accession>A0A841FUR0</accession>
<comment type="caution">
    <text evidence="2">The sequence shown here is derived from an EMBL/GenBank/DDBJ whole genome shotgun (WGS) entry which is preliminary data.</text>
</comment>
<evidence type="ECO:0000313" key="3">
    <source>
        <dbReference type="Proteomes" id="UP000548476"/>
    </source>
</evidence>
<sequence length="167" mass="17044">MAADEAIRAVLAATLPVLAEPGSTVAAYVPMAGEPGGDGLPDFLTALGHRVLLPVFRADFDLDWIAYTGVLSAGALRGLREPAGTGSREAVTEAAVLLVPALAVGADGTRLGRGGGSYDRALARVAPSTPVIALLDDGEFVDEVPGEDHDRGVTGIITPRGWYATPG</sequence>
<name>A0A841FUR0_9ACTN</name>
<dbReference type="Gene3D" id="3.40.50.10420">
    <property type="entry name" value="NagB/RpiA/CoA transferase-like"/>
    <property type="match status" value="1"/>
</dbReference>
<feature type="binding site" evidence="1">
    <location>
        <position position="29"/>
    </location>
    <ligand>
        <name>substrate</name>
    </ligand>
</feature>
<evidence type="ECO:0000256" key="1">
    <source>
        <dbReference type="PIRSR" id="PIRSR006806-1"/>
    </source>
</evidence>
<keyword evidence="1" id="KW-0067">ATP-binding</keyword>
<proteinExistence type="predicted"/>
<dbReference type="Proteomes" id="UP000548476">
    <property type="component" value="Unassembled WGS sequence"/>
</dbReference>
<keyword evidence="3" id="KW-1185">Reference proteome</keyword>
<dbReference type="EMBL" id="JACHGT010000025">
    <property type="protein sequence ID" value="MBB6039746.1"/>
    <property type="molecule type" value="Genomic_DNA"/>
</dbReference>
<evidence type="ECO:0000313" key="2">
    <source>
        <dbReference type="EMBL" id="MBB6039746.1"/>
    </source>
</evidence>
<dbReference type="EC" id="6.3.3.2" evidence="2"/>
<feature type="binding site" evidence="1">
    <location>
        <begin position="110"/>
        <end position="118"/>
    </location>
    <ligand>
        <name>ATP</name>
        <dbReference type="ChEBI" id="CHEBI:30616"/>
    </ligand>
</feature>
<dbReference type="InterPro" id="IPR037171">
    <property type="entry name" value="NagB/RpiA_transferase-like"/>
</dbReference>
<dbReference type="SUPFAM" id="SSF100950">
    <property type="entry name" value="NagB/RpiA/CoA transferase-like"/>
    <property type="match status" value="1"/>
</dbReference>
<dbReference type="AlphaFoldDB" id="A0A841FUR0"/>
<dbReference type="Pfam" id="PF01812">
    <property type="entry name" value="5-FTHF_cyc-lig"/>
    <property type="match status" value="1"/>
</dbReference>
<dbReference type="GO" id="GO:0030272">
    <property type="term" value="F:5-formyltetrahydrofolate cyclo-ligase activity"/>
    <property type="evidence" value="ECO:0007669"/>
    <property type="project" value="UniProtKB-EC"/>
</dbReference>